<accession>A0AAD9PX90</accession>
<dbReference type="EMBL" id="JARQWQ010000105">
    <property type="protein sequence ID" value="KAK2550852.1"/>
    <property type="molecule type" value="Genomic_DNA"/>
</dbReference>
<dbReference type="SMART" id="SM00872">
    <property type="entry name" value="Alpha-mann_mid"/>
    <property type="match status" value="1"/>
</dbReference>
<dbReference type="AlphaFoldDB" id="A0AAD9PX90"/>
<feature type="domain" description="Glycoside hydrolase family 38 central" evidence="7">
    <location>
        <begin position="433"/>
        <end position="514"/>
    </location>
</feature>
<dbReference type="InterPro" id="IPR015341">
    <property type="entry name" value="Glyco_hydro_38_cen"/>
</dbReference>
<dbReference type="Pfam" id="PF07748">
    <property type="entry name" value="Glyco_hydro_38C"/>
    <property type="match status" value="1"/>
</dbReference>
<evidence type="ECO:0000256" key="1">
    <source>
        <dbReference type="ARBA" id="ARBA00000365"/>
    </source>
</evidence>
<comment type="catalytic activity">
    <reaction evidence="1">
        <text>Hydrolysis of terminal, non-reducing alpha-D-mannose residues in alpha-D-mannosides.</text>
        <dbReference type="EC" id="3.2.1.24"/>
    </reaction>
</comment>
<evidence type="ECO:0000256" key="4">
    <source>
        <dbReference type="ARBA" id="ARBA00022723"/>
    </source>
</evidence>
<dbReference type="Gene3D" id="1.20.1270.50">
    <property type="entry name" value="Glycoside hydrolase family 38, central domain"/>
    <property type="match status" value="1"/>
</dbReference>
<keyword evidence="6" id="KW-0326">Glycosidase</keyword>
<dbReference type="PANTHER" id="PTHR46017:SF1">
    <property type="entry name" value="ALPHA-MANNOSIDASE 2C1"/>
    <property type="match status" value="1"/>
</dbReference>
<dbReference type="PANTHER" id="PTHR46017">
    <property type="entry name" value="ALPHA-MANNOSIDASE 2C1"/>
    <property type="match status" value="1"/>
</dbReference>
<comment type="caution">
    <text evidence="8">The sequence shown here is derived from an EMBL/GenBank/DDBJ whole genome shotgun (WGS) entry which is preliminary data.</text>
</comment>
<name>A0AAD9PX90_ACRCE</name>
<dbReference type="InterPro" id="IPR011013">
    <property type="entry name" value="Gal_mutarotase_sf_dom"/>
</dbReference>
<proteinExistence type="inferred from homology"/>
<dbReference type="InterPro" id="IPR027291">
    <property type="entry name" value="Glyco_hydro_38_N_sf"/>
</dbReference>
<evidence type="ECO:0000256" key="2">
    <source>
        <dbReference type="ARBA" id="ARBA00009792"/>
    </source>
</evidence>
<comment type="similarity">
    <text evidence="2">Belongs to the glycosyl hydrolase 38 family.</text>
</comment>
<dbReference type="InterPro" id="IPR000602">
    <property type="entry name" value="Glyco_hydro_38_N"/>
</dbReference>
<protein>
    <recommendedName>
        <fullName evidence="3">alpha-mannosidase</fullName>
        <ecNumber evidence="3">3.2.1.24</ecNumber>
    </recommendedName>
</protein>
<reference evidence="8" key="2">
    <citation type="journal article" date="2023" name="Science">
        <title>Genomic signatures of disease resistance in endangered staghorn corals.</title>
        <authorList>
            <person name="Vollmer S.V."/>
            <person name="Selwyn J.D."/>
            <person name="Despard B.A."/>
            <person name="Roesel C.L."/>
        </authorList>
    </citation>
    <scope>NUCLEOTIDE SEQUENCE</scope>
    <source>
        <strain evidence="8">K2</strain>
    </source>
</reference>
<dbReference type="Gene3D" id="2.70.98.30">
    <property type="entry name" value="Golgi alpha-mannosidase II, domain 4"/>
    <property type="match status" value="2"/>
</dbReference>
<evidence type="ECO:0000313" key="8">
    <source>
        <dbReference type="EMBL" id="KAK2550852.1"/>
    </source>
</evidence>
<evidence type="ECO:0000313" key="9">
    <source>
        <dbReference type="Proteomes" id="UP001249851"/>
    </source>
</evidence>
<dbReference type="InterPro" id="IPR011682">
    <property type="entry name" value="Glyco_hydro_38_C"/>
</dbReference>
<evidence type="ECO:0000256" key="6">
    <source>
        <dbReference type="ARBA" id="ARBA00023295"/>
    </source>
</evidence>
<dbReference type="InterPro" id="IPR028995">
    <property type="entry name" value="Glyco_hydro_57/38_cen_sf"/>
</dbReference>
<evidence type="ECO:0000259" key="7">
    <source>
        <dbReference type="SMART" id="SM00872"/>
    </source>
</evidence>
<evidence type="ECO:0000256" key="3">
    <source>
        <dbReference type="ARBA" id="ARBA00012752"/>
    </source>
</evidence>
<dbReference type="FunFam" id="1.20.1270.50:FF:000004">
    <property type="entry name" value="alpha-mannosidase 2C1 isoform X1"/>
    <property type="match status" value="1"/>
</dbReference>
<dbReference type="SUPFAM" id="SSF74650">
    <property type="entry name" value="Galactose mutarotase-like"/>
    <property type="match status" value="1"/>
</dbReference>
<keyword evidence="5" id="KW-0378">Hydrolase</keyword>
<dbReference type="Pfam" id="PF09261">
    <property type="entry name" value="Alpha-mann_mid"/>
    <property type="match status" value="1"/>
</dbReference>
<organism evidence="8 9">
    <name type="scientific">Acropora cervicornis</name>
    <name type="common">Staghorn coral</name>
    <dbReference type="NCBI Taxonomy" id="6130"/>
    <lineage>
        <taxon>Eukaryota</taxon>
        <taxon>Metazoa</taxon>
        <taxon>Cnidaria</taxon>
        <taxon>Anthozoa</taxon>
        <taxon>Hexacorallia</taxon>
        <taxon>Scleractinia</taxon>
        <taxon>Astrocoeniina</taxon>
        <taxon>Acroporidae</taxon>
        <taxon>Acropora</taxon>
    </lineage>
</organism>
<dbReference type="GO" id="GO:0030246">
    <property type="term" value="F:carbohydrate binding"/>
    <property type="evidence" value="ECO:0007669"/>
    <property type="project" value="InterPro"/>
</dbReference>
<dbReference type="InterPro" id="IPR041147">
    <property type="entry name" value="GH38_C"/>
</dbReference>
<dbReference type="EC" id="3.2.1.24" evidence="3"/>
<dbReference type="Pfam" id="PF01074">
    <property type="entry name" value="Glyco_hydro_38N"/>
    <property type="match status" value="1"/>
</dbReference>
<evidence type="ECO:0000256" key="5">
    <source>
        <dbReference type="ARBA" id="ARBA00022801"/>
    </source>
</evidence>
<dbReference type="SUPFAM" id="SSF88713">
    <property type="entry name" value="Glycoside hydrolase/deacetylase"/>
    <property type="match status" value="1"/>
</dbReference>
<dbReference type="SUPFAM" id="SSF88688">
    <property type="entry name" value="Families 57/38 glycoside transferase middle domain"/>
    <property type="match status" value="1"/>
</dbReference>
<dbReference type="InterPro" id="IPR011330">
    <property type="entry name" value="Glyco_hydro/deAcase_b/a-brl"/>
</dbReference>
<dbReference type="InterPro" id="IPR054723">
    <property type="entry name" value="Ams1-like_N"/>
</dbReference>
<sequence length="904" mass="102607">MSAEHIARRNWRCTLERAEKFISPLYFSDVNLFSRLYPKKLPVNSITHYAAPGRIRYNEAIRGKFVETQVGHSFGPTWSTHWFKVDFDIPEEWRGEEVHFRWNSSSEAMVWQDGKPRQGLTGGDGHQQRTDYVLSTDATPGRYTLYVEMAANGMFGAGKDGLINAPDPAREYTLTMAEVAVFDAACYQVLMDLTVIIDLAKNLSQENLRAFQALYTANDIVNACQDLSDRTAFKRAHEVALAFLKQRNGDSQHEVHAVGNCHIDCAWLWPVAETVRKCGRSFATAVRLMEKYPNFKFVCSQDGNIPNGESFIRQFLVGQNFFQKEFGKVCEEFWLPDTFGYSAQLPQIIRGVGMKYFLTMKLSWSLINKFPFHTFKWEGIDGSREKMLEMLQRMEDVDGCPRVKLSSPQNFFTSVESRDAEKLCTWVGELYLELHQGTYTTQARIKQMNRQSELLLHDAELLAALAFIVGDKNPDYYPSEEFHRIWKLLLLNQFHDILPGSCIKQAVDDALSSYNEEAGELLMKAVRGLFRSWPRTEVVAIPCELWELLSIAERSSMNKQSSNEGKMLVLASVPSMGISDLIHSQIQPVAPVFLSFDTMEGSVILENALLRVEIVRGGLVRSLIHKASGRETFKVGYSGNQFILFDDMPLFWDAWDVMPYYLESRKLLLPTSSDEFKVLEEGPLRASVEFSARISEKSSLKQVNWHENRQFLKVEFPFDVCGHKWADLSEHDWGVALMTDCKYGYSTHNNVMYISLLRSPKAPDEEADMGSHEFSYAVLPHSGTIQSSGVIRHAYNFNQPISVVSREVSSDFNSKSFFNISNPAVILETIKKADNVAAAVVVRLYEAFGGQAHAKLSSSLPIKEVKIYHVVFWSRGTNFPAISNIDTSTVLLMHCASFQSSTKL</sequence>
<dbReference type="GO" id="GO:0046872">
    <property type="term" value="F:metal ion binding"/>
    <property type="evidence" value="ECO:0007669"/>
    <property type="project" value="UniProtKB-KW"/>
</dbReference>
<keyword evidence="9" id="KW-1185">Reference proteome</keyword>
<keyword evidence="4" id="KW-0479">Metal-binding</keyword>
<dbReference type="Proteomes" id="UP001249851">
    <property type="component" value="Unassembled WGS sequence"/>
</dbReference>
<dbReference type="GO" id="GO:0009313">
    <property type="term" value="P:oligosaccharide catabolic process"/>
    <property type="evidence" value="ECO:0007669"/>
    <property type="project" value="TreeGrafter"/>
</dbReference>
<dbReference type="Pfam" id="PF22907">
    <property type="entry name" value="Ams1-like_1st"/>
    <property type="match status" value="1"/>
</dbReference>
<dbReference type="Gene3D" id="3.20.110.10">
    <property type="entry name" value="Glycoside hydrolase 38, N terminal domain"/>
    <property type="match status" value="2"/>
</dbReference>
<dbReference type="GO" id="GO:0004559">
    <property type="term" value="F:alpha-mannosidase activity"/>
    <property type="evidence" value="ECO:0007669"/>
    <property type="project" value="UniProtKB-EC"/>
</dbReference>
<dbReference type="Pfam" id="PF17677">
    <property type="entry name" value="Glyco_hydro38C2"/>
    <property type="match status" value="1"/>
</dbReference>
<dbReference type="GO" id="GO:0006013">
    <property type="term" value="P:mannose metabolic process"/>
    <property type="evidence" value="ECO:0007669"/>
    <property type="project" value="InterPro"/>
</dbReference>
<dbReference type="InterPro" id="IPR037094">
    <property type="entry name" value="Glyco_hydro_38_cen_sf"/>
</dbReference>
<gene>
    <name evidence="8" type="ORF">P5673_028367</name>
</gene>
<reference evidence="8" key="1">
    <citation type="journal article" date="2023" name="G3 (Bethesda)">
        <title>Whole genome assembly and annotation of the endangered Caribbean coral Acropora cervicornis.</title>
        <authorList>
            <person name="Selwyn J.D."/>
            <person name="Vollmer S.V."/>
        </authorList>
    </citation>
    <scope>NUCLEOTIDE SEQUENCE</scope>
    <source>
        <strain evidence="8">K2</strain>
    </source>
</reference>